<reference evidence="3 5" key="1">
    <citation type="journal article" date="2020" name="Stud. Mycol.">
        <title>101 Dothideomycetes genomes: a test case for predicting lifestyles and emergence of pathogens.</title>
        <authorList>
            <person name="Haridas S."/>
            <person name="Albert R."/>
            <person name="Binder M."/>
            <person name="Bloem J."/>
            <person name="Labutti K."/>
            <person name="Salamov A."/>
            <person name="Andreopoulos B."/>
            <person name="Baker S."/>
            <person name="Barry K."/>
            <person name="Bills G."/>
            <person name="Bluhm B."/>
            <person name="Cannon C."/>
            <person name="Castanera R."/>
            <person name="Culley D."/>
            <person name="Daum C."/>
            <person name="Ezra D."/>
            <person name="Gonzalez J."/>
            <person name="Henrissat B."/>
            <person name="Kuo A."/>
            <person name="Liang C."/>
            <person name="Lipzen A."/>
            <person name="Lutzoni F."/>
            <person name="Magnuson J."/>
            <person name="Mondo S."/>
            <person name="Nolan M."/>
            <person name="Ohm R."/>
            <person name="Pangilinan J."/>
            <person name="Park H.-J."/>
            <person name="Ramirez L."/>
            <person name="Alfaro M."/>
            <person name="Sun H."/>
            <person name="Tritt A."/>
            <person name="Yoshinaga Y."/>
            <person name="Zwiers L.-H."/>
            <person name="Turgeon B."/>
            <person name="Goodwin S."/>
            <person name="Spatafora J."/>
            <person name="Crous P."/>
            <person name="Grigoriev I."/>
        </authorList>
    </citation>
    <scope>NUCLEOTIDE SEQUENCE</scope>
    <source>
        <strain evidence="3 5">CBS 304.34</strain>
    </source>
</reference>
<dbReference type="Proteomes" id="UP000504636">
    <property type="component" value="Unplaced"/>
</dbReference>
<evidence type="ECO:0000313" key="3">
    <source>
        <dbReference type="EMBL" id="KAF2801671.1"/>
    </source>
</evidence>
<dbReference type="EMBL" id="MU003728">
    <property type="protein sequence ID" value="KAF2801671.1"/>
    <property type="molecule type" value="Genomic_DNA"/>
</dbReference>
<evidence type="ECO:0000313" key="4">
    <source>
        <dbReference type="Proteomes" id="UP000504636"/>
    </source>
</evidence>
<feature type="chain" id="PRO_5044628746" description="Cyclin-like f-box protein" evidence="2">
    <location>
        <begin position="24"/>
        <end position="341"/>
    </location>
</feature>
<protein>
    <recommendedName>
        <fullName evidence="6">Cyclin-like f-box protein</fullName>
    </recommendedName>
</protein>
<evidence type="ECO:0000256" key="1">
    <source>
        <dbReference type="SAM" id="MobiDB-lite"/>
    </source>
</evidence>
<reference evidence="5" key="3">
    <citation type="submission" date="2025-04" db="UniProtKB">
        <authorList>
            <consortium name="RefSeq"/>
        </authorList>
    </citation>
    <scope>IDENTIFICATION</scope>
    <source>
        <strain evidence="5">CBS 304.34</strain>
    </source>
</reference>
<dbReference type="AlphaFoldDB" id="A0A6A6XYP3"/>
<proteinExistence type="predicted"/>
<dbReference type="RefSeq" id="XP_033568635.1">
    <property type="nucleotide sequence ID" value="XM_033728686.1"/>
</dbReference>
<name>A0A6A6XYP3_9PEZI</name>
<evidence type="ECO:0000256" key="2">
    <source>
        <dbReference type="SAM" id="SignalP"/>
    </source>
</evidence>
<evidence type="ECO:0000313" key="5">
    <source>
        <dbReference type="RefSeq" id="XP_033568635.1"/>
    </source>
</evidence>
<reference evidence="5" key="2">
    <citation type="submission" date="2020-04" db="EMBL/GenBank/DDBJ databases">
        <authorList>
            <consortium name="NCBI Genome Project"/>
        </authorList>
    </citation>
    <scope>NUCLEOTIDE SEQUENCE</scope>
    <source>
        <strain evidence="5">CBS 304.34</strain>
    </source>
</reference>
<keyword evidence="4" id="KW-1185">Reference proteome</keyword>
<accession>A0A6A6XYP3</accession>
<organism evidence="3">
    <name type="scientific">Mytilinidion resinicola</name>
    <dbReference type="NCBI Taxonomy" id="574789"/>
    <lineage>
        <taxon>Eukaryota</taxon>
        <taxon>Fungi</taxon>
        <taxon>Dikarya</taxon>
        <taxon>Ascomycota</taxon>
        <taxon>Pezizomycotina</taxon>
        <taxon>Dothideomycetes</taxon>
        <taxon>Pleosporomycetidae</taxon>
        <taxon>Mytilinidiales</taxon>
        <taxon>Mytilinidiaceae</taxon>
        <taxon>Mytilinidion</taxon>
    </lineage>
</organism>
<gene>
    <name evidence="3 5" type="ORF">BDZ99DRAFT_577361</name>
</gene>
<evidence type="ECO:0008006" key="6">
    <source>
        <dbReference type="Google" id="ProtNLM"/>
    </source>
</evidence>
<keyword evidence="2" id="KW-0732">Signal</keyword>
<dbReference type="OrthoDB" id="4540290at2759"/>
<feature type="region of interest" description="Disordered" evidence="1">
    <location>
        <begin position="25"/>
        <end position="45"/>
    </location>
</feature>
<feature type="signal peptide" evidence="2">
    <location>
        <begin position="1"/>
        <end position="23"/>
    </location>
</feature>
<dbReference type="GeneID" id="54469579"/>
<sequence>MLIQSHFSILVLVLGLLDTQAAASPRRKKVSSVTGGGITQAPTAQQQTAQIKGGVSTATDGSTILDQTVTVNGLDMRFKVSAPADQFTTTSGVDGGTADPGTAGAMGINILLHGDGGQSFFDFPNQAVQANLMGVVMLAPDPNLFWGGGSGLNRTDGAAHSQAVNDLILNELPNVVAYNKSQVFFTGVSGGSLLLSGFFIPAQMTNFQGTGVLLNCGGLELQVNFVDADAVISSTTIHFQSTQDELALLQPAIPSAIVAYENLATSGGLSTAQINALQTVDNSPQGGHCEFDGKDFVSGVQVMADAFSNVIQPGGNGQVDGIGNVLNGVVGNEQLSFSGQT</sequence>